<name>A0A2S6N3T8_9HYPH</name>
<evidence type="ECO:0000313" key="1">
    <source>
        <dbReference type="EMBL" id="PPQ29266.1"/>
    </source>
</evidence>
<comment type="caution">
    <text evidence="1">The sequence shown here is derived from an EMBL/GenBank/DDBJ whole genome shotgun (WGS) entry which is preliminary data.</text>
</comment>
<keyword evidence="2" id="KW-1185">Reference proteome</keyword>
<dbReference type="Proteomes" id="UP000239089">
    <property type="component" value="Unassembled WGS sequence"/>
</dbReference>
<proteinExistence type="predicted"/>
<dbReference type="OrthoDB" id="9793549at2"/>
<protein>
    <submittedName>
        <fullName evidence="1">Uncharacterized protein</fullName>
    </submittedName>
</protein>
<dbReference type="SUPFAM" id="SSF52172">
    <property type="entry name" value="CheY-like"/>
    <property type="match status" value="1"/>
</dbReference>
<reference evidence="1 2" key="1">
    <citation type="journal article" date="2018" name="Arch. Microbiol.">
        <title>New insights into the metabolic potential of the phototrophic purple bacterium Rhodopila globiformis DSM 161(T) from its draft genome sequence and evidence for a vanadium-dependent nitrogenase.</title>
        <authorList>
            <person name="Imhoff J.F."/>
            <person name="Rahn T."/>
            <person name="Kunzel S."/>
            <person name="Neulinger S.C."/>
        </authorList>
    </citation>
    <scope>NUCLEOTIDE SEQUENCE [LARGE SCALE GENOMIC DNA]</scope>
    <source>
        <strain evidence="1 2">DSM 16996</strain>
    </source>
</reference>
<evidence type="ECO:0000313" key="2">
    <source>
        <dbReference type="Proteomes" id="UP000239089"/>
    </source>
</evidence>
<dbReference type="PANTHER" id="PTHR44520">
    <property type="entry name" value="RESPONSE REGULATOR RCP1-RELATED"/>
    <property type="match status" value="1"/>
</dbReference>
<dbReference type="SMART" id="SM00448">
    <property type="entry name" value="REC"/>
    <property type="match status" value="1"/>
</dbReference>
<dbReference type="EMBL" id="NHSJ01000096">
    <property type="protein sequence ID" value="PPQ29266.1"/>
    <property type="molecule type" value="Genomic_DNA"/>
</dbReference>
<dbReference type="InterPro" id="IPR001789">
    <property type="entry name" value="Sig_transdc_resp-reg_receiver"/>
</dbReference>
<dbReference type="CDD" id="cd17557">
    <property type="entry name" value="REC_Rcp-like"/>
    <property type="match status" value="1"/>
</dbReference>
<accession>A0A2S6N3T8</accession>
<dbReference type="PANTHER" id="PTHR44520:SF2">
    <property type="entry name" value="RESPONSE REGULATOR RCP1"/>
    <property type="match status" value="1"/>
</dbReference>
<dbReference type="Pfam" id="PF00072">
    <property type="entry name" value="Response_reg"/>
    <property type="match status" value="1"/>
</dbReference>
<dbReference type="AlphaFoldDB" id="A0A2S6N3T8"/>
<dbReference type="PROSITE" id="PS50110">
    <property type="entry name" value="RESPONSE_REGULATORY"/>
    <property type="match status" value="1"/>
</dbReference>
<dbReference type="InterPro" id="IPR052893">
    <property type="entry name" value="TCS_response_regulator"/>
</dbReference>
<sequence>MRDPNPPVMIVMIEDDDGHARLIEKNIRRAGGRHEILRFATGAAALDFLLGGGATRPRSPRARLILLDLNLPDMTGLDILARLKADERARRLPVIVLTTSNDKRDIEKCYDLGASVYMIKPPNYDSFANAIQQLGLYPAAIQAPETI</sequence>
<gene>
    <name evidence="1" type="ORF">CCR94_15770</name>
</gene>
<dbReference type="RefSeq" id="WP_104508811.1">
    <property type="nucleotide sequence ID" value="NZ_JACIGC010000010.1"/>
</dbReference>
<dbReference type="Gene3D" id="3.40.50.2300">
    <property type="match status" value="1"/>
</dbReference>
<dbReference type="InterPro" id="IPR011006">
    <property type="entry name" value="CheY-like_superfamily"/>
</dbReference>
<dbReference type="GO" id="GO:0000160">
    <property type="term" value="P:phosphorelay signal transduction system"/>
    <property type="evidence" value="ECO:0007669"/>
    <property type="project" value="InterPro"/>
</dbReference>
<organism evidence="1 2">
    <name type="scientific">Rhodoblastus sphagnicola</name>
    <dbReference type="NCBI Taxonomy" id="333368"/>
    <lineage>
        <taxon>Bacteria</taxon>
        <taxon>Pseudomonadati</taxon>
        <taxon>Pseudomonadota</taxon>
        <taxon>Alphaproteobacteria</taxon>
        <taxon>Hyphomicrobiales</taxon>
        <taxon>Rhodoblastaceae</taxon>
        <taxon>Rhodoblastus</taxon>
    </lineage>
</organism>